<dbReference type="Proteomes" id="UP000014540">
    <property type="component" value="Unassembled WGS sequence"/>
</dbReference>
<evidence type="ECO:0000313" key="1">
    <source>
        <dbReference type="EMBL" id="EPG74483.1"/>
    </source>
</evidence>
<dbReference type="AlphaFoldDB" id="S3UZ43"/>
<dbReference type="EMBL" id="AKWZ02000010">
    <property type="protein sequence ID" value="EPG74483.1"/>
    <property type="molecule type" value="Genomic_DNA"/>
</dbReference>
<gene>
    <name evidence="1" type="ORF">LEP1GSC058_3157</name>
</gene>
<dbReference type="STRING" id="1193011.LEP1GSC058_3157"/>
<protein>
    <submittedName>
        <fullName evidence="1">Uncharacterized protein</fullName>
    </submittedName>
</protein>
<accession>S3UZ43</accession>
<sequence length="54" mass="6230">MVFFNYFAEKGKKMIQNGKNPKSNVSSSIEFIATPPKKDPALSRFKQEFLVFFP</sequence>
<keyword evidence="2" id="KW-1185">Reference proteome</keyword>
<comment type="caution">
    <text evidence="1">The sequence shown here is derived from an EMBL/GenBank/DDBJ whole genome shotgun (WGS) entry which is preliminary data.</text>
</comment>
<evidence type="ECO:0000313" key="2">
    <source>
        <dbReference type="Proteomes" id="UP000014540"/>
    </source>
</evidence>
<organism evidence="1 2">
    <name type="scientific">Leptospira fainei serovar Hurstbridge str. BUT 6</name>
    <dbReference type="NCBI Taxonomy" id="1193011"/>
    <lineage>
        <taxon>Bacteria</taxon>
        <taxon>Pseudomonadati</taxon>
        <taxon>Spirochaetota</taxon>
        <taxon>Spirochaetia</taxon>
        <taxon>Leptospirales</taxon>
        <taxon>Leptospiraceae</taxon>
        <taxon>Leptospira</taxon>
    </lineage>
</organism>
<reference evidence="1" key="1">
    <citation type="submission" date="2013-04" db="EMBL/GenBank/DDBJ databases">
        <authorList>
            <person name="Harkins D.M."/>
            <person name="Durkin A.S."/>
            <person name="Selengut J.D."/>
            <person name="Sanka R."/>
            <person name="DePew J."/>
            <person name="Purushe J."/>
            <person name="Ahmed A."/>
            <person name="van der Linden H."/>
            <person name="Goris M.G.A."/>
            <person name="Hartskeerl R.A."/>
            <person name="Vinetz J.M."/>
            <person name="Sutton G.G."/>
            <person name="Nelson W.C."/>
            <person name="Fouts D.E."/>
        </authorList>
    </citation>
    <scope>NUCLEOTIDE SEQUENCE [LARGE SCALE GENOMIC DNA]</scope>
    <source>
        <strain evidence="1">BUT 6</strain>
    </source>
</reference>
<proteinExistence type="predicted"/>
<name>S3UZ43_9LEPT</name>